<feature type="domain" description="T6SS Phospholipase effector Tle1-like C-terminal" evidence="4">
    <location>
        <begin position="527"/>
        <end position="673"/>
    </location>
</feature>
<accession>A0AAD3URW5</accession>
<dbReference type="InterPro" id="IPR018712">
    <property type="entry name" value="Tle1-like_cat"/>
</dbReference>
<evidence type="ECO:0000256" key="2">
    <source>
        <dbReference type="SAM" id="MobiDB-lite"/>
    </source>
</evidence>
<dbReference type="EMBL" id="DACXIC010000082">
    <property type="protein sequence ID" value="HAU4360324.1"/>
    <property type="molecule type" value="Genomic_DNA"/>
</dbReference>
<sequence length="821" mass="92087">MPQMNVRSVLAPPYFPAEGRLPKNIDLVQANVDLQTREEKEFKLTLNAQNGLNNTPPCCKSLHVSLFFDGTNNNEKASAEAKRPNPSNIARLYHTALEDIDSGYYSYYIPGVGTAFPEIGELDFSDAGLRYATGGEARINWALLRIVDAVRHTLTGERLGDSEAKGLAQSLSRDMAGKAKVNKPIRTMRRQVVFRHLFAPLRARAKTHQPKILKIKLFIYGFSRGAAEARAFVNWLTDILDAALLQEKTPQPTLLGWPIAVEFLGLCDTVASVGIARIAPGFQGHMAWADDNLALPDESQFPGFIQRCCHFVSAHEQRLCFPLDSVRRTEGNYPASTFEVVYPGVHSDVGGGYARGEQGKSVEDALILSQIVLHDLYAAAFAMGAPLMVPEQMIPPDLVSRKPSRNMSEDVLQEFKIKQPLIERFNAWRTTLQPDLPQNATSGYQPVDLKHALENVIEQQMAWITAWRIGRFANGSYQRQSFYQEAAWNSGDTDQQHRDASERARDEKQKEREKARKIIPDTPGVPIFEPALDQQQLQQAADEFRADYHALSPYTVGMTRNNTGGGWQMLVDGIGGRITYIFDPDDQAAEYTQMKTAANSLKGILFKDDRGAITDDNDYAQVCKLYDDHIHDSRAWFMQSSLGYRELWAGYFRYRTIYSGDDANKETSLLKMSQKGGEVLIGINIYLVAEENKAFTAVDRGVDKLGNVMKDGMELSAQAQQLENEAIAARNKKIREMGGKVIRGMVEKVRHMSSMQTCPVSDINGEMICQVPLYVNIVFPTRNVTQLRKIYNQQEAASDKKQLDELVENLNNFVEPASNRR</sequence>
<feature type="compositionally biased region" description="Basic and acidic residues" evidence="2">
    <location>
        <begin position="494"/>
        <end position="514"/>
    </location>
</feature>
<evidence type="ECO:0000259" key="3">
    <source>
        <dbReference type="Pfam" id="PF09994"/>
    </source>
</evidence>
<evidence type="ECO:0000256" key="1">
    <source>
        <dbReference type="SAM" id="Coils"/>
    </source>
</evidence>
<dbReference type="Proteomes" id="UP000868497">
    <property type="component" value="Unassembled WGS sequence"/>
</dbReference>
<organism evidence="5 6">
    <name type="scientific">Klebsiella oxytoca</name>
    <dbReference type="NCBI Taxonomy" id="571"/>
    <lineage>
        <taxon>Bacteria</taxon>
        <taxon>Pseudomonadati</taxon>
        <taxon>Pseudomonadota</taxon>
        <taxon>Gammaproteobacteria</taxon>
        <taxon>Enterobacterales</taxon>
        <taxon>Enterobacteriaceae</taxon>
        <taxon>Klebsiella/Raoultella group</taxon>
        <taxon>Klebsiella</taxon>
    </lineage>
</organism>
<evidence type="ECO:0000313" key="6">
    <source>
        <dbReference type="Proteomes" id="UP000868497"/>
    </source>
</evidence>
<name>A0AAD3URW5_KLEOX</name>
<keyword evidence="1" id="KW-0175">Coiled coil</keyword>
<reference evidence="5" key="2">
    <citation type="submission" date="2019-09" db="EMBL/GenBank/DDBJ databases">
        <authorList>
            <consortium name="NCBI Pathogen Detection Project"/>
        </authorList>
    </citation>
    <scope>NUCLEOTIDE SEQUENCE</scope>
    <source>
        <strain evidence="5">AUSMDU00005748</strain>
    </source>
</reference>
<feature type="region of interest" description="Disordered" evidence="2">
    <location>
        <begin position="488"/>
        <end position="514"/>
    </location>
</feature>
<proteinExistence type="predicted"/>
<feature type="coiled-coil region" evidence="1">
    <location>
        <begin position="705"/>
        <end position="732"/>
    </location>
</feature>
<feature type="domain" description="T6SS Phospholipase effector Tle1-like C-terminal" evidence="4">
    <location>
        <begin position="421"/>
        <end position="520"/>
    </location>
</feature>
<reference evidence="5" key="1">
    <citation type="journal article" date="2018" name="Genome Biol.">
        <title>SKESA: strategic k-mer extension for scrupulous assemblies.</title>
        <authorList>
            <person name="Souvorov A."/>
            <person name="Agarwala R."/>
            <person name="Lipman D.J."/>
        </authorList>
    </citation>
    <scope>NUCLEOTIDE SEQUENCE</scope>
    <source>
        <strain evidence="5">AUSMDU00005748</strain>
    </source>
</reference>
<dbReference type="PANTHER" id="PTHR33840:SF1">
    <property type="entry name" value="TLE1 PHOSPHOLIPASE DOMAIN-CONTAINING PROTEIN"/>
    <property type="match status" value="1"/>
</dbReference>
<protein>
    <submittedName>
        <fullName evidence="5">DUF2235 domain-containing protein</fullName>
    </submittedName>
</protein>
<feature type="domain" description="T6SS Phospholipase effector Tle1-like catalytic" evidence="3">
    <location>
        <begin position="66"/>
        <end position="238"/>
    </location>
</feature>
<feature type="domain" description="T6SS Phospholipase effector Tle1-like catalytic" evidence="3">
    <location>
        <begin position="258"/>
        <end position="363"/>
    </location>
</feature>
<dbReference type="Pfam" id="PF09994">
    <property type="entry name" value="T6SS_Tle1-like_cat"/>
    <property type="match status" value="2"/>
</dbReference>
<evidence type="ECO:0000313" key="5">
    <source>
        <dbReference type="EMBL" id="HAU4360324.1"/>
    </source>
</evidence>
<gene>
    <name evidence="5" type="ORF">F6W21_28855</name>
</gene>
<comment type="caution">
    <text evidence="5">The sequence shown here is derived from an EMBL/GenBank/DDBJ whole genome shotgun (WGS) entry which is preliminary data.</text>
</comment>
<evidence type="ECO:0000259" key="4">
    <source>
        <dbReference type="Pfam" id="PF22137"/>
    </source>
</evidence>
<dbReference type="PANTHER" id="PTHR33840">
    <property type="match status" value="1"/>
</dbReference>
<dbReference type="InterPro" id="IPR054388">
    <property type="entry name" value="Tle1-like_C"/>
</dbReference>
<dbReference type="RefSeq" id="WP_202860219.1">
    <property type="nucleotide sequence ID" value="NZ_CP089411.1"/>
</dbReference>
<dbReference type="AlphaFoldDB" id="A0AAD3URW5"/>
<dbReference type="Pfam" id="PF22137">
    <property type="entry name" value="T6SS_Tle1-like_C"/>
    <property type="match status" value="2"/>
</dbReference>